<dbReference type="SUPFAM" id="SSF140490">
    <property type="entry name" value="Nqo1C-terminal domain-like"/>
    <property type="match status" value="1"/>
</dbReference>
<dbReference type="Pfam" id="PF10589">
    <property type="entry name" value="NADH_4Fe-4S"/>
    <property type="match status" value="1"/>
</dbReference>
<organism evidence="8">
    <name type="scientific">Burkholderia sp. MAK1</name>
    <dbReference type="NCBI Taxonomy" id="1765374"/>
    <lineage>
        <taxon>Bacteria</taxon>
        <taxon>Pseudomonadati</taxon>
        <taxon>Pseudomonadota</taxon>
        <taxon>Betaproteobacteria</taxon>
        <taxon>Burkholderiales</taxon>
        <taxon>Burkholderiaceae</taxon>
        <taxon>Burkholderia</taxon>
    </lineage>
</organism>
<dbReference type="SUPFAM" id="SSF142984">
    <property type="entry name" value="Nqo1 middle domain-like"/>
    <property type="match status" value="1"/>
</dbReference>
<dbReference type="Gene3D" id="3.40.50.11540">
    <property type="entry name" value="NADH-ubiquinone oxidoreductase 51kDa subunit"/>
    <property type="match status" value="1"/>
</dbReference>
<dbReference type="GO" id="GO:0051539">
    <property type="term" value="F:4 iron, 4 sulfur cluster binding"/>
    <property type="evidence" value="ECO:0007669"/>
    <property type="project" value="UniProtKB-KW"/>
</dbReference>
<dbReference type="PANTHER" id="PTHR43578">
    <property type="entry name" value="NADH-QUINONE OXIDOREDUCTASE SUBUNIT F"/>
    <property type="match status" value="1"/>
</dbReference>
<evidence type="ECO:0000256" key="1">
    <source>
        <dbReference type="ARBA" id="ARBA00001917"/>
    </source>
</evidence>
<feature type="domain" description="NADH-ubiquinone oxidoreductase 51kDa subunit iron-sulphur binding" evidence="7">
    <location>
        <begin position="298"/>
        <end position="343"/>
    </location>
</feature>
<evidence type="ECO:0000259" key="7">
    <source>
        <dbReference type="SMART" id="SM00928"/>
    </source>
</evidence>
<dbReference type="Gene3D" id="3.10.20.600">
    <property type="match status" value="1"/>
</dbReference>
<dbReference type="SUPFAM" id="SSF142019">
    <property type="entry name" value="Nqo1 FMN-binding domain-like"/>
    <property type="match status" value="1"/>
</dbReference>
<evidence type="ECO:0000256" key="6">
    <source>
        <dbReference type="ARBA" id="ARBA00023014"/>
    </source>
</evidence>
<dbReference type="InterPro" id="IPR037225">
    <property type="entry name" value="Nuo51_FMN-bd_sf"/>
</dbReference>
<keyword evidence="6" id="KW-0411">Iron-sulfur</keyword>
<protein>
    <submittedName>
        <fullName evidence="8">HpdE</fullName>
    </submittedName>
</protein>
<dbReference type="InterPro" id="IPR011538">
    <property type="entry name" value="Nuo51_FMN-bd"/>
</dbReference>
<dbReference type="InterPro" id="IPR037207">
    <property type="entry name" value="Nuop51_4Fe4S-bd_sf"/>
</dbReference>
<dbReference type="InterPro" id="IPR019575">
    <property type="entry name" value="Nuop51_4Fe4S-bd"/>
</dbReference>
<evidence type="ECO:0000313" key="8">
    <source>
        <dbReference type="EMBL" id="AVV48099.1"/>
    </source>
</evidence>
<sequence length="404" mass="43070">MRSAMFRLARTPARYTAWARALTLDAQALIGMVELSGLTGKGGGAFPTHKKMRLMLAQAGERKVLVINGSEHEPGSLKDRRLLAQYPELVLEGALIMAHAVGATEIVVAINRAASSALQAFRDAIDDAGHELRGLTVQIDEVPDSYIVGEETALLEVLEGRDALPRKKPPFPIEHGLHGLPTLIQNVETVAHLPLIVGEGAEAYRALGLTLCTLGGEFVHAGVHEVRSGTSLYELLYEIGGGLRDGSRIKAIQTGGPSSGFLVPDQFNLLFDAGVLEKNGASLGCAVIRAYSENDCMVEAIARITGFFSAGSCGQCPQCRMETQMLDAIMRQILNGTGSWRLLDRVGDILKMAEGAGLCSLIKMPVAPVVSGIDLFRSEFAMHIEGACNECAAAAGREPLRADA</sequence>
<evidence type="ECO:0000256" key="4">
    <source>
        <dbReference type="ARBA" id="ARBA00022723"/>
    </source>
</evidence>
<dbReference type="SMART" id="SM00928">
    <property type="entry name" value="NADH_4Fe-4S"/>
    <property type="match status" value="1"/>
</dbReference>
<reference evidence="8" key="1">
    <citation type="journal article" date="2018" name="Appl. Environ. Microbiol.">
        <title>Catabolism of 2-hydroxypyridine by Burkholderia sp. MAK1: a five-gene cluster encoded 2-hydroxypyridine 5-monooxygenase HpdABCDE catalyses the first step of biodegradation.</title>
        <authorList>
            <person name="Petkevicius V."/>
            <person name="Vaitekunas J."/>
            <person name="Stankeviciute J."/>
            <person name="Gasparaviciute R."/>
            <person name="Meskys R."/>
        </authorList>
    </citation>
    <scope>NUCLEOTIDE SEQUENCE</scope>
    <source>
        <strain evidence="8">MAK1</strain>
    </source>
</reference>
<comment type="similarity">
    <text evidence="2">Belongs to the complex I 51 kDa subunit family.</text>
</comment>
<keyword evidence="5" id="KW-0408">Iron</keyword>
<keyword evidence="3" id="KW-0004">4Fe-4S</keyword>
<evidence type="ECO:0000256" key="2">
    <source>
        <dbReference type="ARBA" id="ARBA00007523"/>
    </source>
</evidence>
<evidence type="ECO:0000256" key="3">
    <source>
        <dbReference type="ARBA" id="ARBA00022485"/>
    </source>
</evidence>
<dbReference type="EMBL" id="MF957200">
    <property type="protein sequence ID" value="AVV48099.1"/>
    <property type="molecule type" value="Genomic_DNA"/>
</dbReference>
<comment type="cofactor">
    <cofactor evidence="1">
        <name>FMN</name>
        <dbReference type="ChEBI" id="CHEBI:58210"/>
    </cofactor>
</comment>
<dbReference type="Pfam" id="PF01512">
    <property type="entry name" value="Complex1_51K"/>
    <property type="match status" value="1"/>
</dbReference>
<keyword evidence="4" id="KW-0479">Metal-binding</keyword>
<evidence type="ECO:0000256" key="5">
    <source>
        <dbReference type="ARBA" id="ARBA00023004"/>
    </source>
</evidence>
<dbReference type="PANTHER" id="PTHR43578:SF3">
    <property type="entry name" value="NADH-QUINONE OXIDOREDUCTASE SUBUNIT F"/>
    <property type="match status" value="1"/>
</dbReference>
<name>A0A2R4K2J9_9BURK</name>
<dbReference type="AlphaFoldDB" id="A0A2R4K2J9"/>
<dbReference type="GO" id="GO:0046872">
    <property type="term" value="F:metal ion binding"/>
    <property type="evidence" value="ECO:0007669"/>
    <property type="project" value="UniProtKB-KW"/>
</dbReference>
<gene>
    <name evidence="8" type="primary">hpdE</name>
</gene>
<dbReference type="Gene3D" id="1.20.1440.230">
    <property type="entry name" value="NADH-ubiquinone oxidoreductase 51kDa subunit, iron-sulphur binding domain"/>
    <property type="match status" value="1"/>
</dbReference>
<accession>A0A2R4K2J9</accession>
<proteinExistence type="inferred from homology"/>